<dbReference type="EMBL" id="LFIV01000042">
    <property type="protein sequence ID" value="KZL73602.1"/>
    <property type="molecule type" value="Genomic_DNA"/>
</dbReference>
<protein>
    <submittedName>
        <fullName evidence="2">Uncharacterized protein</fullName>
    </submittedName>
</protein>
<evidence type="ECO:0000313" key="2">
    <source>
        <dbReference type="EMBL" id="KZL73602.1"/>
    </source>
</evidence>
<feature type="region of interest" description="Disordered" evidence="1">
    <location>
        <begin position="141"/>
        <end position="192"/>
    </location>
</feature>
<feature type="region of interest" description="Disordered" evidence="1">
    <location>
        <begin position="28"/>
        <end position="50"/>
    </location>
</feature>
<feature type="compositionally biased region" description="Polar residues" evidence="1">
    <location>
        <begin position="249"/>
        <end position="260"/>
    </location>
</feature>
<comment type="caution">
    <text evidence="2">The sequence shown here is derived from an EMBL/GenBank/DDBJ whole genome shotgun (WGS) entry which is preliminary data.</text>
</comment>
<reference evidence="2 3" key="1">
    <citation type="submission" date="2015-06" db="EMBL/GenBank/DDBJ databases">
        <title>Survival trade-offs in plant roots during colonization by closely related pathogenic and mutualistic fungi.</title>
        <authorList>
            <person name="Hacquard S."/>
            <person name="Kracher B."/>
            <person name="Hiruma K."/>
            <person name="Weinman A."/>
            <person name="Muench P."/>
            <person name="Garrido Oter R."/>
            <person name="Ver Loren van Themaat E."/>
            <person name="Dallerey J.-F."/>
            <person name="Damm U."/>
            <person name="Henrissat B."/>
            <person name="Lespinet O."/>
            <person name="Thon M."/>
            <person name="Kemen E."/>
            <person name="McHardy A.C."/>
            <person name="Schulze-Lefert P."/>
            <person name="O'Connell R.J."/>
        </authorList>
    </citation>
    <scope>NUCLEOTIDE SEQUENCE [LARGE SCALE GENOMIC DNA]</scope>
    <source>
        <strain evidence="2 3">0861</strain>
    </source>
</reference>
<feature type="compositionally biased region" description="Low complexity" evidence="1">
    <location>
        <begin position="28"/>
        <end position="43"/>
    </location>
</feature>
<sequence>MAMDGPGFLPGLDDIDYFGIGLGAELSASGSQSAANQSPGGSSIRLEPREETRDFLFKDDAGLLRFRRSFAPSPESVVAGDETKVGNVALKEEGEQRVTQPDDDYPATPGASSSSSLSTTPTFAGPLESYLACPQSHEKQALSLFRDDDDREQETGSSDRDSVVISKRTVPGVYRPPHRSPSPSSAAAGTKRARFGHLMERYLASEDLHEVFGDQLGEISSKHGHRDRAEVTGPESEAAQPSGDGPSAPDQSMPLSTSPRADSVAPIAGVPDGPIEVGNDRHSQDSGISDMEADELHHLV</sequence>
<feature type="region of interest" description="Disordered" evidence="1">
    <location>
        <begin position="215"/>
        <end position="300"/>
    </location>
</feature>
<dbReference type="Proteomes" id="UP000076552">
    <property type="component" value="Unassembled WGS sequence"/>
</dbReference>
<gene>
    <name evidence="2" type="ORF">CT0861_09670</name>
</gene>
<feature type="compositionally biased region" description="Low complexity" evidence="1">
    <location>
        <begin position="106"/>
        <end position="124"/>
    </location>
</feature>
<proteinExistence type="predicted"/>
<dbReference type="AlphaFoldDB" id="A0A166UND6"/>
<name>A0A166UND6_9PEZI</name>
<evidence type="ECO:0000256" key="1">
    <source>
        <dbReference type="SAM" id="MobiDB-lite"/>
    </source>
</evidence>
<organism evidence="2 3">
    <name type="scientific">Colletotrichum tofieldiae</name>
    <dbReference type="NCBI Taxonomy" id="708197"/>
    <lineage>
        <taxon>Eukaryota</taxon>
        <taxon>Fungi</taxon>
        <taxon>Dikarya</taxon>
        <taxon>Ascomycota</taxon>
        <taxon>Pezizomycotina</taxon>
        <taxon>Sordariomycetes</taxon>
        <taxon>Hypocreomycetidae</taxon>
        <taxon>Glomerellales</taxon>
        <taxon>Glomerellaceae</taxon>
        <taxon>Colletotrichum</taxon>
        <taxon>Colletotrichum spaethianum species complex</taxon>
    </lineage>
</organism>
<feature type="region of interest" description="Disordered" evidence="1">
    <location>
        <begin position="72"/>
        <end position="129"/>
    </location>
</feature>
<evidence type="ECO:0000313" key="3">
    <source>
        <dbReference type="Proteomes" id="UP000076552"/>
    </source>
</evidence>
<keyword evidence="3" id="KW-1185">Reference proteome</keyword>
<accession>A0A166UND6</accession>
<feature type="compositionally biased region" description="Basic and acidic residues" evidence="1">
    <location>
        <begin position="141"/>
        <end position="162"/>
    </location>
</feature>